<dbReference type="EMBL" id="CP003587">
    <property type="protein sequence ID" value="AGY56715.1"/>
    <property type="molecule type" value="Genomic_DNA"/>
</dbReference>
<organism evidence="6 7">
    <name type="scientific">Gloeobacter kilaueensis (strain ATCC BAA-2537 / CCAP 1431/1 / ULC 316 / JS1)</name>
    <dbReference type="NCBI Taxonomy" id="1183438"/>
    <lineage>
        <taxon>Bacteria</taxon>
        <taxon>Bacillati</taxon>
        <taxon>Cyanobacteriota</taxon>
        <taxon>Cyanophyceae</taxon>
        <taxon>Gloeobacterales</taxon>
        <taxon>Gloeobacteraceae</taxon>
        <taxon>Gloeobacter</taxon>
    </lineage>
</organism>
<dbReference type="FunFam" id="3.40.640.10:FF:000089">
    <property type="entry name" value="Aminotransferase, DegT/DnrJ/EryC1/StrS family"/>
    <property type="match status" value="1"/>
</dbReference>
<dbReference type="eggNOG" id="COG0399">
    <property type="taxonomic scope" value="Bacteria"/>
</dbReference>
<dbReference type="PANTHER" id="PTHR30244">
    <property type="entry name" value="TRANSAMINASE"/>
    <property type="match status" value="1"/>
</dbReference>
<dbReference type="CDD" id="cd00616">
    <property type="entry name" value="AHBA_syn"/>
    <property type="match status" value="1"/>
</dbReference>
<dbReference type="SUPFAM" id="SSF53383">
    <property type="entry name" value="PLP-dependent transferases"/>
    <property type="match status" value="1"/>
</dbReference>
<dbReference type="HOGENOM" id="CLU_033332_6_2_3"/>
<dbReference type="GO" id="GO:0030170">
    <property type="term" value="F:pyridoxal phosphate binding"/>
    <property type="evidence" value="ECO:0007669"/>
    <property type="project" value="UniProtKB-ARBA"/>
</dbReference>
<feature type="active site" description="Proton acceptor" evidence="3">
    <location>
        <position position="185"/>
    </location>
</feature>
<dbReference type="InterPro" id="IPR000653">
    <property type="entry name" value="DegT/StrS_aminotransferase"/>
</dbReference>
<evidence type="ECO:0000256" key="4">
    <source>
        <dbReference type="PIRSR" id="PIRSR000390-2"/>
    </source>
</evidence>
<proteinExistence type="inferred from homology"/>
<feature type="modified residue" description="N6-(pyridoxal phosphate)lysine" evidence="4">
    <location>
        <position position="185"/>
    </location>
</feature>
<evidence type="ECO:0000256" key="5">
    <source>
        <dbReference type="RuleBase" id="RU004508"/>
    </source>
</evidence>
<protein>
    <submittedName>
        <fullName evidence="6">DegT/DnrJ/EryC1/StrS aminotransferase</fullName>
    </submittedName>
</protein>
<dbReference type="STRING" id="1183438.GKIL_0469"/>
<dbReference type="PATRIC" id="fig|1183438.3.peg.467"/>
<evidence type="ECO:0000256" key="1">
    <source>
        <dbReference type="ARBA" id="ARBA00022898"/>
    </source>
</evidence>
<dbReference type="Gene3D" id="3.40.640.10">
    <property type="entry name" value="Type I PLP-dependent aspartate aminotransferase-like (Major domain)"/>
    <property type="match status" value="1"/>
</dbReference>
<sequence>MIPMLDLQAQYWALADELNAAVQRTMAAGQYILGPEVKKLEADIARYCGTRFAVGVNSGTDALYLALRALEIGPGDEVITTPFTFIATTEAIGAVGATPVFVDIDPHTFNLDVAQVEAKITPQTRALLPVHLYGQTCEMDSLVAIARRHGLRIVEDCAQAIGASWRGQAAGALGDIGCFSFFPSKNLGCYGDGGMAVTSDPVLAERIEILRRHGGKKKYHHTELGVNSRLDELQAAILNVKFPHLDAWNAARRERARTYNQLLAGSGIACPGELADSECVYHQYTVRVPDRERVQAELKAAGVASMVYYPIPLHLQEVHRNLGYGAGDFPVAEQAAREVLSLPIYPEISFDEQSLVAQALIAAVRQPLAV</sequence>
<name>U5QGB9_GLOK1</name>
<dbReference type="Gene3D" id="3.90.1150.10">
    <property type="entry name" value="Aspartate Aminotransferase, domain 1"/>
    <property type="match status" value="1"/>
</dbReference>
<dbReference type="RefSeq" id="WP_023171742.1">
    <property type="nucleotide sequence ID" value="NC_022600.1"/>
</dbReference>
<dbReference type="AlphaFoldDB" id="U5QGB9"/>
<keyword evidence="6" id="KW-0032">Aminotransferase</keyword>
<keyword evidence="1 4" id="KW-0663">Pyridoxal phosphate</keyword>
<dbReference type="InterPro" id="IPR015422">
    <property type="entry name" value="PyrdxlP-dep_Trfase_small"/>
</dbReference>
<gene>
    <name evidence="6" type="ORF">GKIL_0469</name>
</gene>
<reference evidence="6 7" key="1">
    <citation type="journal article" date="2013" name="PLoS ONE">
        <title>Cultivation and Complete Genome Sequencing of Gloeobacter kilaueensis sp. nov., from a Lava Cave in Kilauea Caldera, Hawai'i.</title>
        <authorList>
            <person name="Saw J.H."/>
            <person name="Schatz M."/>
            <person name="Brown M.V."/>
            <person name="Kunkel D.D."/>
            <person name="Foster J.S."/>
            <person name="Shick H."/>
            <person name="Christensen S."/>
            <person name="Hou S."/>
            <person name="Wan X."/>
            <person name="Donachie S.P."/>
        </authorList>
    </citation>
    <scope>NUCLEOTIDE SEQUENCE [LARGE SCALE GENOMIC DNA]</scope>
    <source>
        <strain evidence="7">JS</strain>
    </source>
</reference>
<dbReference type="GO" id="GO:0008483">
    <property type="term" value="F:transaminase activity"/>
    <property type="evidence" value="ECO:0007669"/>
    <property type="project" value="UniProtKB-KW"/>
</dbReference>
<dbReference type="PIRSF" id="PIRSF000390">
    <property type="entry name" value="PLP_StrS"/>
    <property type="match status" value="1"/>
</dbReference>
<dbReference type="Proteomes" id="UP000017396">
    <property type="component" value="Chromosome"/>
</dbReference>
<dbReference type="InterPro" id="IPR015421">
    <property type="entry name" value="PyrdxlP-dep_Trfase_major"/>
</dbReference>
<dbReference type="InterPro" id="IPR015424">
    <property type="entry name" value="PyrdxlP-dep_Trfase"/>
</dbReference>
<evidence type="ECO:0000256" key="3">
    <source>
        <dbReference type="PIRSR" id="PIRSR000390-1"/>
    </source>
</evidence>
<keyword evidence="7" id="KW-1185">Reference proteome</keyword>
<accession>U5QGB9</accession>
<keyword evidence="6" id="KW-0808">Transferase</keyword>
<dbReference type="Pfam" id="PF01041">
    <property type="entry name" value="DegT_DnrJ_EryC1"/>
    <property type="match status" value="1"/>
</dbReference>
<dbReference type="OrthoDB" id="9810913at2"/>
<dbReference type="GO" id="GO:0000271">
    <property type="term" value="P:polysaccharide biosynthetic process"/>
    <property type="evidence" value="ECO:0007669"/>
    <property type="project" value="TreeGrafter"/>
</dbReference>
<evidence type="ECO:0000313" key="6">
    <source>
        <dbReference type="EMBL" id="AGY56715.1"/>
    </source>
</evidence>
<evidence type="ECO:0000256" key="2">
    <source>
        <dbReference type="ARBA" id="ARBA00037999"/>
    </source>
</evidence>
<dbReference type="PANTHER" id="PTHR30244:SF36">
    <property type="entry name" value="3-OXO-GLUCOSE-6-PHOSPHATE:GLUTAMATE AMINOTRANSFERASE"/>
    <property type="match status" value="1"/>
</dbReference>
<comment type="similarity">
    <text evidence="2 5">Belongs to the DegT/DnrJ/EryC1 family.</text>
</comment>
<evidence type="ECO:0000313" key="7">
    <source>
        <dbReference type="Proteomes" id="UP000017396"/>
    </source>
</evidence>
<dbReference type="KEGG" id="glj:GKIL_0469"/>